<reference evidence="1 2" key="1">
    <citation type="journal article" date="2021" name="Commun. Biol.">
        <title>The genome of Shorea leprosula (Dipterocarpaceae) highlights the ecological relevance of drought in aseasonal tropical rainforests.</title>
        <authorList>
            <person name="Ng K.K.S."/>
            <person name="Kobayashi M.J."/>
            <person name="Fawcett J.A."/>
            <person name="Hatakeyama M."/>
            <person name="Paape T."/>
            <person name="Ng C.H."/>
            <person name="Ang C.C."/>
            <person name="Tnah L.H."/>
            <person name="Lee C.T."/>
            <person name="Nishiyama T."/>
            <person name="Sese J."/>
            <person name="O'Brien M.J."/>
            <person name="Copetti D."/>
            <person name="Mohd Noor M.I."/>
            <person name="Ong R.C."/>
            <person name="Putra M."/>
            <person name="Sireger I.Z."/>
            <person name="Indrioko S."/>
            <person name="Kosugi Y."/>
            <person name="Izuno A."/>
            <person name="Isagi Y."/>
            <person name="Lee S.L."/>
            <person name="Shimizu K.K."/>
        </authorList>
    </citation>
    <scope>NUCLEOTIDE SEQUENCE [LARGE SCALE GENOMIC DNA]</scope>
    <source>
        <strain evidence="1">214</strain>
    </source>
</reference>
<protein>
    <submittedName>
        <fullName evidence="1">Uncharacterized protein</fullName>
    </submittedName>
</protein>
<dbReference type="AlphaFoldDB" id="A0AAV5MRN4"/>
<keyword evidence="2" id="KW-1185">Reference proteome</keyword>
<dbReference type="Proteomes" id="UP001054252">
    <property type="component" value="Unassembled WGS sequence"/>
</dbReference>
<comment type="caution">
    <text evidence="1">The sequence shown here is derived from an EMBL/GenBank/DDBJ whole genome shotgun (WGS) entry which is preliminary data.</text>
</comment>
<name>A0AAV5MRN4_9ROSI</name>
<proteinExistence type="predicted"/>
<organism evidence="1 2">
    <name type="scientific">Rubroshorea leprosula</name>
    <dbReference type="NCBI Taxonomy" id="152421"/>
    <lineage>
        <taxon>Eukaryota</taxon>
        <taxon>Viridiplantae</taxon>
        <taxon>Streptophyta</taxon>
        <taxon>Embryophyta</taxon>
        <taxon>Tracheophyta</taxon>
        <taxon>Spermatophyta</taxon>
        <taxon>Magnoliopsida</taxon>
        <taxon>eudicotyledons</taxon>
        <taxon>Gunneridae</taxon>
        <taxon>Pentapetalae</taxon>
        <taxon>rosids</taxon>
        <taxon>malvids</taxon>
        <taxon>Malvales</taxon>
        <taxon>Dipterocarpaceae</taxon>
        <taxon>Rubroshorea</taxon>
    </lineage>
</organism>
<sequence>MTFHDLLFLAKARFLHGCLSNWKPFICVIVYIYIYTQSDCDAQNWMK</sequence>
<gene>
    <name evidence="1" type="ORF">SLEP1_g58691</name>
</gene>
<dbReference type="EMBL" id="BPVZ01000604">
    <property type="protein sequence ID" value="GKV52093.1"/>
    <property type="molecule type" value="Genomic_DNA"/>
</dbReference>
<evidence type="ECO:0000313" key="2">
    <source>
        <dbReference type="Proteomes" id="UP001054252"/>
    </source>
</evidence>
<evidence type="ECO:0000313" key="1">
    <source>
        <dbReference type="EMBL" id="GKV52093.1"/>
    </source>
</evidence>
<accession>A0AAV5MRN4</accession>